<protein>
    <submittedName>
        <fullName evidence="2">Phage holin family protein</fullName>
    </submittedName>
</protein>
<keyword evidence="3" id="KW-1185">Reference proteome</keyword>
<evidence type="ECO:0000313" key="2">
    <source>
        <dbReference type="EMBL" id="MEE8657776.1"/>
    </source>
</evidence>
<keyword evidence="1" id="KW-1133">Transmembrane helix</keyword>
<evidence type="ECO:0000256" key="1">
    <source>
        <dbReference type="SAM" id="Phobius"/>
    </source>
</evidence>
<feature type="transmembrane region" description="Helical" evidence="1">
    <location>
        <begin position="29"/>
        <end position="57"/>
    </location>
</feature>
<accession>A0ABU7U144</accession>
<reference evidence="2 3" key="1">
    <citation type="submission" date="2023-10" db="EMBL/GenBank/DDBJ databases">
        <title>Sorlinia euscelidii gen. nov., sp. nov., an acetic acid bacteria isolated from the gut of Euscelidius variegatus emitter.</title>
        <authorList>
            <person name="Michoud G."/>
            <person name="Marasco R."/>
            <person name="Seferji K."/>
            <person name="Gonella E."/>
            <person name="Garuglieri E."/>
            <person name="Alma A."/>
            <person name="Mapelli F."/>
            <person name="Borin S."/>
            <person name="Daffonchio D."/>
            <person name="Crotti E."/>
        </authorList>
    </citation>
    <scope>NUCLEOTIDE SEQUENCE [LARGE SCALE GENOMIC DNA]</scope>
    <source>
        <strain evidence="2 3">EV16P</strain>
    </source>
</reference>
<dbReference type="Proteomes" id="UP001312908">
    <property type="component" value="Unassembled WGS sequence"/>
</dbReference>
<gene>
    <name evidence="2" type="ORF">DOFOFD_01945</name>
</gene>
<dbReference type="EMBL" id="JAWJZY010000001">
    <property type="protein sequence ID" value="MEE8657776.1"/>
    <property type="molecule type" value="Genomic_DNA"/>
</dbReference>
<organism evidence="2 3">
    <name type="scientific">Sorlinia euscelidii</name>
    <dbReference type="NCBI Taxonomy" id="3081148"/>
    <lineage>
        <taxon>Bacteria</taxon>
        <taxon>Pseudomonadati</taxon>
        <taxon>Pseudomonadota</taxon>
        <taxon>Alphaproteobacteria</taxon>
        <taxon>Acetobacterales</taxon>
        <taxon>Acetobacteraceae</taxon>
        <taxon>Sorlinia</taxon>
    </lineage>
</organism>
<comment type="caution">
    <text evidence="2">The sequence shown here is derived from an EMBL/GenBank/DDBJ whole genome shotgun (WGS) entry which is preliminary data.</text>
</comment>
<keyword evidence="1" id="KW-0472">Membrane</keyword>
<keyword evidence="1" id="KW-0812">Transmembrane</keyword>
<feature type="transmembrane region" description="Helical" evidence="1">
    <location>
        <begin position="105"/>
        <end position="125"/>
    </location>
</feature>
<evidence type="ECO:0000313" key="3">
    <source>
        <dbReference type="Proteomes" id="UP001312908"/>
    </source>
</evidence>
<proteinExistence type="predicted"/>
<dbReference type="RefSeq" id="WP_319806841.1">
    <property type="nucleotide sequence ID" value="NZ_JAWJZY010000001.1"/>
</dbReference>
<feature type="transmembrane region" description="Helical" evidence="1">
    <location>
        <begin position="63"/>
        <end position="84"/>
    </location>
</feature>
<name>A0ABU7U144_9PROT</name>
<sequence>MKLIDVGQEAVKAQGDVMQRVAARWGRRAAWFVLAAIFGVFALVSLHAVLWAGALVVLHFNPLTAAVTVLGIDVVIMFIFFLLGTRHVADPLEFEARLRRDRKFAELRQTLALSTFIGLLIGPVGRFSGRQAFKVARNIFFRR</sequence>